<gene>
    <name evidence="8" type="ORF">MKQ68_10040</name>
</gene>
<evidence type="ECO:0000313" key="9">
    <source>
        <dbReference type="Proteomes" id="UP001162741"/>
    </source>
</evidence>
<reference evidence="8" key="1">
    <citation type="submission" date="2022-10" db="EMBL/GenBank/DDBJ databases">
        <title>Chitinophaga sp. nov., isolated from soil.</title>
        <authorList>
            <person name="Jeon C.O."/>
        </authorList>
    </citation>
    <scope>NUCLEOTIDE SEQUENCE</scope>
    <source>
        <strain evidence="8">R8</strain>
    </source>
</reference>
<evidence type="ECO:0000259" key="7">
    <source>
        <dbReference type="PROSITE" id="PS51755"/>
    </source>
</evidence>
<dbReference type="Pfam" id="PF00486">
    <property type="entry name" value="Trans_reg_C"/>
    <property type="match status" value="1"/>
</dbReference>
<evidence type="ECO:0000259" key="6">
    <source>
        <dbReference type="PROSITE" id="PS50110"/>
    </source>
</evidence>
<dbReference type="Gene3D" id="6.10.250.690">
    <property type="match status" value="1"/>
</dbReference>
<dbReference type="InterPro" id="IPR039420">
    <property type="entry name" value="WalR-like"/>
</dbReference>
<dbReference type="InterPro" id="IPR001867">
    <property type="entry name" value="OmpR/PhoB-type_DNA-bd"/>
</dbReference>
<dbReference type="SUPFAM" id="SSF52172">
    <property type="entry name" value="CheY-like"/>
    <property type="match status" value="1"/>
</dbReference>
<feature type="domain" description="OmpR/PhoB-type" evidence="7">
    <location>
        <begin position="132"/>
        <end position="229"/>
    </location>
</feature>
<evidence type="ECO:0000256" key="4">
    <source>
        <dbReference type="PROSITE-ProRule" id="PRU00169"/>
    </source>
</evidence>
<accession>A0ABY6J6Y2</accession>
<keyword evidence="9" id="KW-1185">Reference proteome</keyword>
<dbReference type="RefSeq" id="WP_244839105.1">
    <property type="nucleotide sequence ID" value="NZ_CP107006.1"/>
</dbReference>
<feature type="modified residue" description="4-aspartylphosphate" evidence="4">
    <location>
        <position position="54"/>
    </location>
</feature>
<dbReference type="EMBL" id="CP107006">
    <property type="protein sequence ID" value="UYQ95438.1"/>
    <property type="molecule type" value="Genomic_DNA"/>
</dbReference>
<keyword evidence="1 4" id="KW-0597">Phosphoprotein</keyword>
<dbReference type="InterPro" id="IPR011006">
    <property type="entry name" value="CheY-like_superfamily"/>
</dbReference>
<dbReference type="PANTHER" id="PTHR48111">
    <property type="entry name" value="REGULATOR OF RPOS"/>
    <property type="match status" value="1"/>
</dbReference>
<dbReference type="InterPro" id="IPR036388">
    <property type="entry name" value="WH-like_DNA-bd_sf"/>
</dbReference>
<keyword evidence="2" id="KW-0902">Two-component regulatory system</keyword>
<dbReference type="Gene3D" id="1.10.10.10">
    <property type="entry name" value="Winged helix-like DNA-binding domain superfamily/Winged helix DNA-binding domain"/>
    <property type="match status" value="1"/>
</dbReference>
<dbReference type="PROSITE" id="PS50110">
    <property type="entry name" value="RESPONSE_REGULATORY"/>
    <property type="match status" value="1"/>
</dbReference>
<proteinExistence type="predicted"/>
<feature type="DNA-binding region" description="OmpR/PhoB-type" evidence="5">
    <location>
        <begin position="132"/>
        <end position="229"/>
    </location>
</feature>
<dbReference type="CDD" id="cd00383">
    <property type="entry name" value="trans_reg_C"/>
    <property type="match status" value="1"/>
</dbReference>
<dbReference type="SMART" id="SM00862">
    <property type="entry name" value="Trans_reg_C"/>
    <property type="match status" value="1"/>
</dbReference>
<dbReference type="Proteomes" id="UP001162741">
    <property type="component" value="Chromosome"/>
</dbReference>
<name>A0ABY6J6Y2_9BACT</name>
<keyword evidence="3 5" id="KW-0238">DNA-binding</keyword>
<dbReference type="Gene3D" id="3.40.50.2300">
    <property type="match status" value="1"/>
</dbReference>
<evidence type="ECO:0000256" key="1">
    <source>
        <dbReference type="ARBA" id="ARBA00022553"/>
    </source>
</evidence>
<dbReference type="Pfam" id="PF00072">
    <property type="entry name" value="Response_reg"/>
    <property type="match status" value="1"/>
</dbReference>
<feature type="domain" description="Response regulatory" evidence="6">
    <location>
        <begin position="5"/>
        <end position="119"/>
    </location>
</feature>
<evidence type="ECO:0000256" key="5">
    <source>
        <dbReference type="PROSITE-ProRule" id="PRU01091"/>
    </source>
</evidence>
<evidence type="ECO:0000313" key="8">
    <source>
        <dbReference type="EMBL" id="UYQ95438.1"/>
    </source>
</evidence>
<evidence type="ECO:0000256" key="3">
    <source>
        <dbReference type="ARBA" id="ARBA00023125"/>
    </source>
</evidence>
<dbReference type="InterPro" id="IPR001789">
    <property type="entry name" value="Sig_transdc_resp-reg_receiver"/>
</dbReference>
<dbReference type="PROSITE" id="PS51755">
    <property type="entry name" value="OMPR_PHOB"/>
    <property type="match status" value="1"/>
</dbReference>
<dbReference type="InterPro" id="IPR016032">
    <property type="entry name" value="Sig_transdc_resp-reg_C-effctor"/>
</dbReference>
<dbReference type="SUPFAM" id="SSF46894">
    <property type="entry name" value="C-terminal effector domain of the bipartite response regulators"/>
    <property type="match status" value="1"/>
</dbReference>
<sequence length="229" mass="25931">MSKTRLLLVEDEQVLATVIRETLELNGFNVALAGNGREGWELFRSFQPEICILDVMMPKKDGVSLLEEIRMTNEAVPVIFLTAKTGTDDVIRGLSAGADDYVKKPFSMEELLLRINALLKRSRSRVAVATGGGIYQIGAYRFDAHRQELRFEDQVQRLSEREAHILKILADHLNSVTARKAMLLKVWGDDGFFNARNMDVYITRIRKYLQQDSSVQIVNVRGVGYKLIA</sequence>
<dbReference type="SMART" id="SM00448">
    <property type="entry name" value="REC"/>
    <property type="match status" value="1"/>
</dbReference>
<dbReference type="CDD" id="cd17574">
    <property type="entry name" value="REC_OmpR"/>
    <property type="match status" value="1"/>
</dbReference>
<evidence type="ECO:0000256" key="2">
    <source>
        <dbReference type="ARBA" id="ARBA00023012"/>
    </source>
</evidence>
<protein>
    <submittedName>
        <fullName evidence="8">Response regulator transcription factor</fullName>
    </submittedName>
</protein>
<dbReference type="PANTHER" id="PTHR48111:SF40">
    <property type="entry name" value="PHOSPHATE REGULON TRANSCRIPTIONAL REGULATORY PROTEIN PHOB"/>
    <property type="match status" value="1"/>
</dbReference>
<organism evidence="8 9">
    <name type="scientific">Chitinophaga horti</name>
    <dbReference type="NCBI Taxonomy" id="2920382"/>
    <lineage>
        <taxon>Bacteria</taxon>
        <taxon>Pseudomonadati</taxon>
        <taxon>Bacteroidota</taxon>
        <taxon>Chitinophagia</taxon>
        <taxon>Chitinophagales</taxon>
        <taxon>Chitinophagaceae</taxon>
        <taxon>Chitinophaga</taxon>
    </lineage>
</organism>